<comment type="caution">
    <text evidence="2">The sequence shown here is derived from an EMBL/GenBank/DDBJ whole genome shotgun (WGS) entry which is preliminary data.</text>
</comment>
<dbReference type="PATRIC" id="fig|483214.13.peg.1435"/>
<protein>
    <recommendedName>
        <fullName evidence="4">ABC-2 type transporter</fullName>
    </recommendedName>
</protein>
<dbReference type="CDD" id="cd21809">
    <property type="entry name" value="ABC-2_lan_permease-like"/>
    <property type="match status" value="1"/>
</dbReference>
<dbReference type="Pfam" id="PF12730">
    <property type="entry name" value="ABC2_membrane_4"/>
    <property type="match status" value="1"/>
</dbReference>
<dbReference type="PANTHER" id="PTHR37305:SF1">
    <property type="entry name" value="MEMBRANE PROTEIN"/>
    <property type="match status" value="1"/>
</dbReference>
<feature type="transmembrane region" description="Helical" evidence="1">
    <location>
        <begin position="214"/>
        <end position="236"/>
    </location>
</feature>
<name>B9AGI8_METSM</name>
<feature type="transmembrane region" description="Helical" evidence="1">
    <location>
        <begin position="20"/>
        <end position="37"/>
    </location>
</feature>
<evidence type="ECO:0000313" key="2">
    <source>
        <dbReference type="EMBL" id="EEE42578.1"/>
    </source>
</evidence>
<reference evidence="2 3" key="1">
    <citation type="submission" date="2008-10" db="EMBL/GenBank/DDBJ databases">
        <authorList>
            <person name="Fulton L."/>
            <person name="Clifton S."/>
            <person name="Fulton B."/>
            <person name="Xu J."/>
            <person name="Minx P."/>
            <person name="Pepin K.H."/>
            <person name="Johnson M."/>
            <person name="Bhonagiri V."/>
            <person name="Nash W.E."/>
            <person name="Mardis E.R."/>
            <person name="Wilson R.K."/>
        </authorList>
    </citation>
    <scope>NUCLEOTIDE SEQUENCE [LARGE SCALE GENOMIC DNA]</scope>
    <source>
        <strain evidence="2 3">DSM 2375</strain>
    </source>
</reference>
<gene>
    <name evidence="2" type="ORF">METSMIALI_01492</name>
</gene>
<dbReference type="HOGENOM" id="CLU_1131790_0_0_2"/>
<evidence type="ECO:0000256" key="1">
    <source>
        <dbReference type="SAM" id="Phobius"/>
    </source>
</evidence>
<dbReference type="AlphaFoldDB" id="B9AGI8"/>
<feature type="transmembrane region" description="Helical" evidence="1">
    <location>
        <begin position="145"/>
        <end position="165"/>
    </location>
</feature>
<feature type="transmembrane region" description="Helical" evidence="1">
    <location>
        <begin position="57"/>
        <end position="76"/>
    </location>
</feature>
<sequence length="243" mass="26833">MIIMIAFIQSEFIKLKHSKIFLLTVLGALTLPFLLYLSLISGNADGFESMLLACNQFTGSMFNIVLFAIVVSYIFGREYTEHSLKTMMTIPLSRGKFILGKYLMLFIWTMILVAITFLSTCLFGYLGGASNITLAGAIECCKEMFITNILLFLSFSPFVFLSLLVPNMVAAMITGAAFSIGNLMISSTKYAPYFPWSSSYLIGANEIANYSCNTATSLAIILATFAIGLTISYIYFTKKDVCL</sequence>
<dbReference type="EMBL" id="ABYW01000013">
    <property type="protein sequence ID" value="EEE42578.1"/>
    <property type="molecule type" value="Genomic_DNA"/>
</dbReference>
<reference evidence="2 3" key="2">
    <citation type="submission" date="2008-11" db="EMBL/GenBank/DDBJ databases">
        <title>Draft genome sequence of Methanobrevibacter smithii (DSM 2375).</title>
        <authorList>
            <person name="Sudarsanam P."/>
            <person name="Ley R."/>
            <person name="Guruge J."/>
            <person name="Turnbaugh P.J."/>
            <person name="Mahowald M."/>
            <person name="Liep D."/>
            <person name="Gordon J."/>
        </authorList>
    </citation>
    <scope>NUCLEOTIDE SEQUENCE [LARGE SCALE GENOMIC DNA]</scope>
    <source>
        <strain evidence="2 3">DSM 2375</strain>
    </source>
</reference>
<organism evidence="2 3">
    <name type="scientific">Methanobrevibacter smithii DSM 2375</name>
    <dbReference type="NCBI Taxonomy" id="483214"/>
    <lineage>
        <taxon>Archaea</taxon>
        <taxon>Methanobacteriati</taxon>
        <taxon>Methanobacteriota</taxon>
        <taxon>Methanomada group</taxon>
        <taxon>Methanobacteria</taxon>
        <taxon>Methanobacteriales</taxon>
        <taxon>Methanobacteriaceae</taxon>
        <taxon>Methanobrevibacter</taxon>
    </lineage>
</organism>
<proteinExistence type="predicted"/>
<dbReference type="PANTHER" id="PTHR37305">
    <property type="entry name" value="INTEGRAL MEMBRANE PROTEIN-RELATED"/>
    <property type="match status" value="1"/>
</dbReference>
<accession>B9AGI8</accession>
<feature type="transmembrane region" description="Helical" evidence="1">
    <location>
        <begin position="97"/>
        <end position="125"/>
    </location>
</feature>
<dbReference type="Proteomes" id="UP000003489">
    <property type="component" value="Unassembled WGS sequence"/>
</dbReference>
<feature type="transmembrane region" description="Helical" evidence="1">
    <location>
        <begin position="172"/>
        <end position="194"/>
    </location>
</feature>
<keyword evidence="1" id="KW-0812">Transmembrane</keyword>
<evidence type="ECO:0000313" key="3">
    <source>
        <dbReference type="Proteomes" id="UP000003489"/>
    </source>
</evidence>
<keyword evidence="1" id="KW-0472">Membrane</keyword>
<evidence type="ECO:0008006" key="4">
    <source>
        <dbReference type="Google" id="ProtNLM"/>
    </source>
</evidence>
<keyword evidence="1" id="KW-1133">Transmembrane helix</keyword>